<dbReference type="InterPro" id="IPR046259">
    <property type="entry name" value="DUF6292"/>
</dbReference>
<evidence type="ECO:0000313" key="2">
    <source>
        <dbReference type="EMBL" id="MFD1150045.1"/>
    </source>
</evidence>
<dbReference type="EMBL" id="JBHTLK010000136">
    <property type="protein sequence ID" value="MFD1150045.1"/>
    <property type="molecule type" value="Genomic_DNA"/>
</dbReference>
<name>A0ABW3QZR8_9PSEU</name>
<evidence type="ECO:0000259" key="1">
    <source>
        <dbReference type="Pfam" id="PF19809"/>
    </source>
</evidence>
<dbReference type="Proteomes" id="UP001597168">
    <property type="component" value="Unassembled WGS sequence"/>
</dbReference>
<comment type="caution">
    <text evidence="2">The sequence shown here is derived from an EMBL/GenBank/DDBJ whole genome shotgun (WGS) entry which is preliminary data.</text>
</comment>
<gene>
    <name evidence="2" type="ORF">ACFQ3T_23175</name>
</gene>
<dbReference type="RefSeq" id="WP_380725783.1">
    <property type="nucleotide sequence ID" value="NZ_JBHTLK010000136.1"/>
</dbReference>
<reference evidence="3" key="1">
    <citation type="journal article" date="2019" name="Int. J. Syst. Evol. Microbiol.">
        <title>The Global Catalogue of Microorganisms (GCM) 10K type strain sequencing project: providing services to taxonomists for standard genome sequencing and annotation.</title>
        <authorList>
            <consortium name="The Broad Institute Genomics Platform"/>
            <consortium name="The Broad Institute Genome Sequencing Center for Infectious Disease"/>
            <person name="Wu L."/>
            <person name="Ma J."/>
        </authorList>
    </citation>
    <scope>NUCLEOTIDE SEQUENCE [LARGE SCALE GENOMIC DNA]</scope>
    <source>
        <strain evidence="3">CCUG 60214</strain>
    </source>
</reference>
<proteinExistence type="predicted"/>
<dbReference type="Pfam" id="PF19809">
    <property type="entry name" value="DUF6292"/>
    <property type="match status" value="1"/>
</dbReference>
<keyword evidence="3" id="KW-1185">Reference proteome</keyword>
<feature type="domain" description="DUF6292" evidence="1">
    <location>
        <begin position="16"/>
        <end position="101"/>
    </location>
</feature>
<protein>
    <submittedName>
        <fullName evidence="2">DUF6292 family protein</fullName>
    </submittedName>
</protein>
<sequence>MELDFDDALVWGLQGYVRRVTVELGLTGESSCVQAEPTATLYLALDGRLRGFPDRDVALVWDEECGWSVAVETHSGEDLIIVAYFGADLLPTPQAVARWVRRLLRGERGAVGQPAVARWTRDDLVRRLVPYTAAELVPMPRSA</sequence>
<accession>A0ABW3QZR8</accession>
<evidence type="ECO:0000313" key="3">
    <source>
        <dbReference type="Proteomes" id="UP001597168"/>
    </source>
</evidence>
<organism evidence="2 3">
    <name type="scientific">Saccharothrix hoggarensis</name>
    <dbReference type="NCBI Taxonomy" id="913853"/>
    <lineage>
        <taxon>Bacteria</taxon>
        <taxon>Bacillati</taxon>
        <taxon>Actinomycetota</taxon>
        <taxon>Actinomycetes</taxon>
        <taxon>Pseudonocardiales</taxon>
        <taxon>Pseudonocardiaceae</taxon>
        <taxon>Saccharothrix</taxon>
    </lineage>
</organism>